<gene>
    <name evidence="8" type="primary">trpS</name>
    <name evidence="10" type="ORF">UW53_C0002G0047</name>
</gene>
<evidence type="ECO:0000256" key="7">
    <source>
        <dbReference type="ARBA" id="ARBA00049929"/>
    </source>
</evidence>
<feature type="short sequence motif" description="'KMSKS' region" evidence="8">
    <location>
        <begin position="185"/>
        <end position="189"/>
    </location>
</feature>
<dbReference type="PRINTS" id="PR01039">
    <property type="entry name" value="TRNASYNTHTRP"/>
</dbReference>
<evidence type="ECO:0000256" key="2">
    <source>
        <dbReference type="ARBA" id="ARBA00022598"/>
    </source>
</evidence>
<comment type="subunit">
    <text evidence="8">Homodimer.</text>
</comment>
<evidence type="ECO:0000256" key="8">
    <source>
        <dbReference type="HAMAP-Rule" id="MF_00140"/>
    </source>
</evidence>
<dbReference type="InterPro" id="IPR001412">
    <property type="entry name" value="aa-tRNA-synth_I_CS"/>
</dbReference>
<dbReference type="EMBL" id="LCIR01000002">
    <property type="protein sequence ID" value="KKT60295.1"/>
    <property type="molecule type" value="Genomic_DNA"/>
</dbReference>
<dbReference type="InterPro" id="IPR002306">
    <property type="entry name" value="Trp-tRNA-ligase"/>
</dbReference>
<feature type="binding site" evidence="8">
    <location>
        <position position="125"/>
    </location>
    <ligand>
        <name>L-tryptophan</name>
        <dbReference type="ChEBI" id="CHEBI:57912"/>
    </ligand>
</feature>
<dbReference type="InterPro" id="IPR024109">
    <property type="entry name" value="Trp-tRNA-ligase_bac-type"/>
</dbReference>
<dbReference type="GO" id="GO:0006436">
    <property type="term" value="P:tryptophanyl-tRNA aminoacylation"/>
    <property type="evidence" value="ECO:0007669"/>
    <property type="project" value="UniProtKB-UniRule"/>
</dbReference>
<keyword evidence="6 8" id="KW-0030">Aminoacyl-tRNA synthetase</keyword>
<name>A0A0G1IME2_9BACT</name>
<dbReference type="SUPFAM" id="SSF52374">
    <property type="entry name" value="Nucleotidylyl transferase"/>
    <property type="match status" value="1"/>
</dbReference>
<dbReference type="InterPro" id="IPR050203">
    <property type="entry name" value="Trp-tRNA_synthetase"/>
</dbReference>
<comment type="subcellular location">
    <subcellularLocation>
        <location evidence="8">Cytoplasm</location>
    </subcellularLocation>
</comment>
<comment type="similarity">
    <text evidence="1 8 9">Belongs to the class-I aminoacyl-tRNA synthetase family.</text>
</comment>
<evidence type="ECO:0000256" key="1">
    <source>
        <dbReference type="ARBA" id="ARBA00005594"/>
    </source>
</evidence>
<dbReference type="Gene3D" id="3.40.50.620">
    <property type="entry name" value="HUPs"/>
    <property type="match status" value="1"/>
</dbReference>
<keyword evidence="4 8" id="KW-0067">ATP-binding</keyword>
<evidence type="ECO:0000256" key="4">
    <source>
        <dbReference type="ARBA" id="ARBA00022840"/>
    </source>
</evidence>
<comment type="catalytic activity">
    <reaction evidence="7 8">
        <text>tRNA(Trp) + L-tryptophan + ATP = L-tryptophyl-tRNA(Trp) + AMP + diphosphate + H(+)</text>
        <dbReference type="Rhea" id="RHEA:24080"/>
        <dbReference type="Rhea" id="RHEA-COMP:9671"/>
        <dbReference type="Rhea" id="RHEA-COMP:9705"/>
        <dbReference type="ChEBI" id="CHEBI:15378"/>
        <dbReference type="ChEBI" id="CHEBI:30616"/>
        <dbReference type="ChEBI" id="CHEBI:33019"/>
        <dbReference type="ChEBI" id="CHEBI:57912"/>
        <dbReference type="ChEBI" id="CHEBI:78442"/>
        <dbReference type="ChEBI" id="CHEBI:78535"/>
        <dbReference type="ChEBI" id="CHEBI:456215"/>
        <dbReference type="EC" id="6.1.1.2"/>
    </reaction>
</comment>
<reference evidence="10 11" key="1">
    <citation type="journal article" date="2015" name="Nature">
        <title>rRNA introns, odd ribosomes, and small enigmatic genomes across a large radiation of phyla.</title>
        <authorList>
            <person name="Brown C.T."/>
            <person name="Hug L.A."/>
            <person name="Thomas B.C."/>
            <person name="Sharon I."/>
            <person name="Castelle C.J."/>
            <person name="Singh A."/>
            <person name="Wilkins M.J."/>
            <person name="Williams K.H."/>
            <person name="Banfield J.F."/>
        </authorList>
    </citation>
    <scope>NUCLEOTIDE SEQUENCE [LARGE SCALE GENOMIC DNA]</scope>
</reference>
<proteinExistence type="inferred from homology"/>
<dbReference type="GO" id="GO:0004830">
    <property type="term" value="F:tryptophan-tRNA ligase activity"/>
    <property type="evidence" value="ECO:0007669"/>
    <property type="project" value="UniProtKB-UniRule"/>
</dbReference>
<dbReference type="Pfam" id="PF00579">
    <property type="entry name" value="tRNA-synt_1b"/>
    <property type="match status" value="1"/>
</dbReference>
<dbReference type="Proteomes" id="UP000034087">
    <property type="component" value="Unassembled WGS sequence"/>
</dbReference>
<evidence type="ECO:0000313" key="10">
    <source>
        <dbReference type="EMBL" id="KKT60295.1"/>
    </source>
</evidence>
<dbReference type="CDD" id="cd00806">
    <property type="entry name" value="TrpRS_core"/>
    <property type="match status" value="1"/>
</dbReference>
<dbReference type="PATRIC" id="fig|1618645.3.peg.177"/>
<dbReference type="PANTHER" id="PTHR43766:SF1">
    <property type="entry name" value="TRYPTOPHAN--TRNA LIGASE, MITOCHONDRIAL"/>
    <property type="match status" value="1"/>
</dbReference>
<comment type="caution">
    <text evidence="10">The sequence shown here is derived from an EMBL/GenBank/DDBJ whole genome shotgun (WGS) entry which is preliminary data.</text>
</comment>
<feature type="binding site" evidence="8">
    <location>
        <position position="176"/>
    </location>
    <ligand>
        <name>ATP</name>
        <dbReference type="ChEBI" id="CHEBI:30616"/>
    </ligand>
</feature>
<dbReference type="HAMAP" id="MF_00140_B">
    <property type="entry name" value="Trp_tRNA_synth_B"/>
    <property type="match status" value="1"/>
</dbReference>
<keyword evidence="3 8" id="KW-0547">Nucleotide-binding</keyword>
<dbReference type="FunFam" id="1.10.240.10:FF:000002">
    <property type="entry name" value="Tryptophan--tRNA ligase"/>
    <property type="match status" value="1"/>
</dbReference>
<dbReference type="InterPro" id="IPR014729">
    <property type="entry name" value="Rossmann-like_a/b/a_fold"/>
</dbReference>
<keyword evidence="8" id="KW-0963">Cytoplasm</keyword>
<evidence type="ECO:0000256" key="5">
    <source>
        <dbReference type="ARBA" id="ARBA00022917"/>
    </source>
</evidence>
<evidence type="ECO:0000256" key="3">
    <source>
        <dbReference type="ARBA" id="ARBA00022741"/>
    </source>
</evidence>
<dbReference type="Gene3D" id="1.10.240.10">
    <property type="entry name" value="Tyrosyl-Transfer RNA Synthetase"/>
    <property type="match status" value="1"/>
</dbReference>
<feature type="binding site" evidence="8">
    <location>
        <begin position="10"/>
        <end position="11"/>
    </location>
    <ligand>
        <name>ATP</name>
        <dbReference type="ChEBI" id="CHEBI:30616"/>
    </ligand>
</feature>
<evidence type="ECO:0000256" key="9">
    <source>
        <dbReference type="RuleBase" id="RU363036"/>
    </source>
</evidence>
<keyword evidence="5 8" id="KW-0648">Protein biosynthesis</keyword>
<dbReference type="GO" id="GO:0005524">
    <property type="term" value="F:ATP binding"/>
    <property type="evidence" value="ECO:0007669"/>
    <property type="project" value="UniProtKB-UniRule"/>
</dbReference>
<dbReference type="InterPro" id="IPR002305">
    <property type="entry name" value="aa-tRNA-synth_Ic"/>
</dbReference>
<evidence type="ECO:0000256" key="6">
    <source>
        <dbReference type="ARBA" id="ARBA00023146"/>
    </source>
</evidence>
<dbReference type="PROSITE" id="PS00178">
    <property type="entry name" value="AA_TRNA_LIGASE_I"/>
    <property type="match status" value="1"/>
</dbReference>
<comment type="function">
    <text evidence="8">Catalyzes the attachment of tryptophan to tRNA(Trp).</text>
</comment>
<accession>A0A0G1IME2</accession>
<feature type="binding site" evidence="8">
    <location>
        <begin position="137"/>
        <end position="139"/>
    </location>
    <ligand>
        <name>ATP</name>
        <dbReference type="ChEBI" id="CHEBI:30616"/>
    </ligand>
</feature>
<dbReference type="PANTHER" id="PTHR43766">
    <property type="entry name" value="TRYPTOPHAN--TRNA LIGASE, MITOCHONDRIAL"/>
    <property type="match status" value="1"/>
</dbReference>
<dbReference type="NCBIfam" id="TIGR00233">
    <property type="entry name" value="trpS"/>
    <property type="match status" value="1"/>
</dbReference>
<dbReference type="AlphaFoldDB" id="A0A0G1IME2"/>
<dbReference type="GO" id="GO:0005829">
    <property type="term" value="C:cytosol"/>
    <property type="evidence" value="ECO:0007669"/>
    <property type="project" value="TreeGrafter"/>
</dbReference>
<keyword evidence="2 8" id="KW-0436">Ligase</keyword>
<sequence>MRPTGDLHIGNYLGAIKQFVELQEKYKTYFFIADLHAITEPQDPEKLANQTLDIAALYLACGLDPQKTTLFVQSHMPEHLELAHILGTLTPMGELSRMTQYKEKVEEGKPSNFGLFAYPVLMAADILIYRADAVPVGEDQLQHVELARTLVRKFNSRFGETFKEPKTLLQKEGARIMGLDDPSKKMSKSAASANNYIGIIDSEEEIRRKIKIAVTDSGKEIKFDPKTKPAISNLLTIYSRMADISVQELEKKYADKNYAEFKSDLADALVAALSPIQKKYKELAQNHENVLRILKECSVRAREVAEATMKDVRAKIGLLENAQRFA</sequence>
<evidence type="ECO:0000313" key="11">
    <source>
        <dbReference type="Proteomes" id="UP000034087"/>
    </source>
</evidence>
<dbReference type="EC" id="6.1.1.2" evidence="8"/>
<feature type="short sequence motif" description="'HIGH' region" evidence="8">
    <location>
        <begin position="3"/>
        <end position="11"/>
    </location>
</feature>
<organism evidence="10 11">
    <name type="scientific">Candidatus Giovannonibacteria bacterium GW2011_GWA1_44_25</name>
    <dbReference type="NCBI Taxonomy" id="1618645"/>
    <lineage>
        <taxon>Bacteria</taxon>
        <taxon>Candidatus Giovannoniibacteriota</taxon>
    </lineage>
</organism>
<feature type="binding site" evidence="8">
    <location>
        <begin position="185"/>
        <end position="189"/>
    </location>
    <ligand>
        <name>ATP</name>
        <dbReference type="ChEBI" id="CHEBI:30616"/>
    </ligand>
</feature>
<protein>
    <recommendedName>
        <fullName evidence="8">Tryptophan--tRNA ligase</fullName>
        <ecNumber evidence="8">6.1.1.2</ecNumber>
    </recommendedName>
    <alternativeName>
        <fullName evidence="8">Tryptophanyl-tRNA synthetase</fullName>
        <shortName evidence="8">TrpRS</shortName>
    </alternativeName>
</protein>
<feature type="binding site" evidence="8">
    <location>
        <begin position="2"/>
        <end position="4"/>
    </location>
    <ligand>
        <name>ATP</name>
        <dbReference type="ChEBI" id="CHEBI:30616"/>
    </ligand>
</feature>